<dbReference type="EMBL" id="KN831958">
    <property type="protein sequence ID" value="KIO07945.1"/>
    <property type="molecule type" value="Genomic_DNA"/>
</dbReference>
<evidence type="ECO:0000313" key="2">
    <source>
        <dbReference type="Proteomes" id="UP000054217"/>
    </source>
</evidence>
<keyword evidence="2" id="KW-1185">Reference proteome</keyword>
<gene>
    <name evidence="1" type="ORF">M404DRAFT_377505</name>
</gene>
<organism evidence="1 2">
    <name type="scientific">Pisolithus tinctorius Marx 270</name>
    <dbReference type="NCBI Taxonomy" id="870435"/>
    <lineage>
        <taxon>Eukaryota</taxon>
        <taxon>Fungi</taxon>
        <taxon>Dikarya</taxon>
        <taxon>Basidiomycota</taxon>
        <taxon>Agaricomycotina</taxon>
        <taxon>Agaricomycetes</taxon>
        <taxon>Agaricomycetidae</taxon>
        <taxon>Boletales</taxon>
        <taxon>Sclerodermatineae</taxon>
        <taxon>Pisolithaceae</taxon>
        <taxon>Pisolithus</taxon>
    </lineage>
</organism>
<protein>
    <submittedName>
        <fullName evidence="1">Uncharacterized protein</fullName>
    </submittedName>
</protein>
<evidence type="ECO:0000313" key="1">
    <source>
        <dbReference type="EMBL" id="KIO07945.1"/>
    </source>
</evidence>
<dbReference type="InParanoid" id="A0A0C3P4H6"/>
<reference evidence="2" key="2">
    <citation type="submission" date="2015-01" db="EMBL/GenBank/DDBJ databases">
        <title>Evolutionary Origins and Diversification of the Mycorrhizal Mutualists.</title>
        <authorList>
            <consortium name="DOE Joint Genome Institute"/>
            <consortium name="Mycorrhizal Genomics Consortium"/>
            <person name="Kohler A."/>
            <person name="Kuo A."/>
            <person name="Nagy L.G."/>
            <person name="Floudas D."/>
            <person name="Copeland A."/>
            <person name="Barry K.W."/>
            <person name="Cichocki N."/>
            <person name="Veneault-Fourrey C."/>
            <person name="LaButti K."/>
            <person name="Lindquist E.A."/>
            <person name="Lipzen A."/>
            <person name="Lundell T."/>
            <person name="Morin E."/>
            <person name="Murat C."/>
            <person name="Riley R."/>
            <person name="Ohm R."/>
            <person name="Sun H."/>
            <person name="Tunlid A."/>
            <person name="Henrissat B."/>
            <person name="Grigoriev I.V."/>
            <person name="Hibbett D.S."/>
            <person name="Martin F."/>
        </authorList>
    </citation>
    <scope>NUCLEOTIDE SEQUENCE [LARGE SCALE GENOMIC DNA]</scope>
    <source>
        <strain evidence="2">Marx 270</strain>
    </source>
</reference>
<sequence>MGSGRSSRIRITSLDTDVWWQSSPYNLRGLDVQTCIYNMELRSMADFMAKIYSDWALQHPPV</sequence>
<accession>A0A0C3P4H6</accession>
<dbReference type="OrthoDB" id="2667950at2759"/>
<name>A0A0C3P4H6_PISTI</name>
<reference evidence="1 2" key="1">
    <citation type="submission" date="2014-04" db="EMBL/GenBank/DDBJ databases">
        <authorList>
            <consortium name="DOE Joint Genome Institute"/>
            <person name="Kuo A."/>
            <person name="Kohler A."/>
            <person name="Costa M.D."/>
            <person name="Nagy L.G."/>
            <person name="Floudas D."/>
            <person name="Copeland A."/>
            <person name="Barry K.W."/>
            <person name="Cichocki N."/>
            <person name="Veneault-Fourrey C."/>
            <person name="LaButti K."/>
            <person name="Lindquist E.A."/>
            <person name="Lipzen A."/>
            <person name="Lundell T."/>
            <person name="Morin E."/>
            <person name="Murat C."/>
            <person name="Sun H."/>
            <person name="Tunlid A."/>
            <person name="Henrissat B."/>
            <person name="Grigoriev I.V."/>
            <person name="Hibbett D.S."/>
            <person name="Martin F."/>
            <person name="Nordberg H.P."/>
            <person name="Cantor M.N."/>
            <person name="Hua S.X."/>
        </authorList>
    </citation>
    <scope>NUCLEOTIDE SEQUENCE [LARGE SCALE GENOMIC DNA]</scope>
    <source>
        <strain evidence="1 2">Marx 270</strain>
    </source>
</reference>
<dbReference type="STRING" id="870435.A0A0C3P4H6"/>
<dbReference type="Proteomes" id="UP000054217">
    <property type="component" value="Unassembled WGS sequence"/>
</dbReference>
<proteinExistence type="predicted"/>
<dbReference type="HOGENOM" id="CLU_2905086_0_0_1"/>
<dbReference type="AlphaFoldDB" id="A0A0C3P4H6"/>